<sequence>MPSAQVTAPSKIRKAVRAIYEELTGFPIGQDGFMYNAHMQEADEVLSTEAKNLYTWARCIFVGLSTGRGLNTHPPNSLATLRNLIEEAERGVHARMNESRDDVVQWVLHNYSLASLQEKSGIPVFDASQGQEPHVTTPQHAPARHAGHPHHGVSLPPLHFPPTQPHAGLPPMLAGVTSPVLARPSIRLPPMFTREDEQEERSLAKSRRNDADLGYGASMTPRKAAIYGLVGPGRARTAF</sequence>
<accession>A0A061AWQ5</accession>
<protein>
    <submittedName>
        <fullName evidence="2">RHTO0S04e10440g1_1</fullName>
    </submittedName>
</protein>
<dbReference type="AlphaFoldDB" id="A0A061AWQ5"/>
<feature type="compositionally biased region" description="Basic residues" evidence="1">
    <location>
        <begin position="142"/>
        <end position="151"/>
    </location>
</feature>
<feature type="compositionally biased region" description="Basic and acidic residues" evidence="1">
    <location>
        <begin position="200"/>
        <end position="211"/>
    </location>
</feature>
<organism evidence="2">
    <name type="scientific">Rhodotorula toruloides</name>
    <name type="common">Yeast</name>
    <name type="synonym">Rhodosporidium toruloides</name>
    <dbReference type="NCBI Taxonomy" id="5286"/>
    <lineage>
        <taxon>Eukaryota</taxon>
        <taxon>Fungi</taxon>
        <taxon>Dikarya</taxon>
        <taxon>Basidiomycota</taxon>
        <taxon>Pucciniomycotina</taxon>
        <taxon>Microbotryomycetes</taxon>
        <taxon>Sporidiobolales</taxon>
        <taxon>Sporidiobolaceae</taxon>
        <taxon>Rhodotorula</taxon>
    </lineage>
</organism>
<gene>
    <name evidence="2" type="ORF">RHTO0S_04e10440g</name>
</gene>
<reference evidence="2" key="1">
    <citation type="journal article" date="2014" name="Genome Announc.">
        <title>Draft genome sequence of Rhodosporidium toruloides CECT1137, an oleaginous yeast of biotechnological interest.</title>
        <authorList>
            <person name="Morin N."/>
            <person name="Calcas X."/>
            <person name="Devillers H."/>
            <person name="Durrens P."/>
            <person name="Sherman D.J."/>
            <person name="Nicaud J.-M."/>
            <person name="Neuveglise C."/>
        </authorList>
    </citation>
    <scope>NUCLEOTIDE SEQUENCE</scope>
    <source>
        <strain evidence="2">CECT1137</strain>
    </source>
</reference>
<proteinExistence type="predicted"/>
<feature type="region of interest" description="Disordered" evidence="1">
    <location>
        <begin position="129"/>
        <end position="151"/>
    </location>
</feature>
<feature type="compositionally biased region" description="Polar residues" evidence="1">
    <location>
        <begin position="129"/>
        <end position="139"/>
    </location>
</feature>
<feature type="region of interest" description="Disordered" evidence="1">
    <location>
        <begin position="192"/>
        <end position="216"/>
    </location>
</feature>
<dbReference type="OrthoDB" id="2520526at2759"/>
<evidence type="ECO:0000313" key="2">
    <source>
        <dbReference type="EMBL" id="CDR39834.1"/>
    </source>
</evidence>
<dbReference type="EMBL" id="LK052939">
    <property type="protein sequence ID" value="CDR39834.1"/>
    <property type="molecule type" value="Genomic_DNA"/>
</dbReference>
<name>A0A061AWQ5_RHOTO</name>
<evidence type="ECO:0000256" key="1">
    <source>
        <dbReference type="SAM" id="MobiDB-lite"/>
    </source>
</evidence>